<gene>
    <name evidence="12" type="primary">ftsH3</name>
    <name evidence="12" type="ORF">HVS_02250</name>
</gene>
<dbReference type="GO" id="GO:0004222">
    <property type="term" value="F:metalloendopeptidase activity"/>
    <property type="evidence" value="ECO:0007669"/>
    <property type="project" value="InterPro"/>
</dbReference>
<dbReference type="GO" id="GO:0006508">
    <property type="term" value="P:proteolysis"/>
    <property type="evidence" value="ECO:0007669"/>
    <property type="project" value="UniProtKB-KW"/>
</dbReference>
<keyword evidence="8 10" id="KW-0472">Membrane</keyword>
<dbReference type="EC" id="3.4.24.-" evidence="12"/>
<keyword evidence="7 10" id="KW-1133">Transmembrane helix</keyword>
<dbReference type="Gene3D" id="3.40.50.300">
    <property type="entry name" value="P-loop containing nucleotide triphosphate hydrolases"/>
    <property type="match status" value="1"/>
</dbReference>
<dbReference type="Gene3D" id="3.30.720.210">
    <property type="match status" value="1"/>
</dbReference>
<dbReference type="Proteomes" id="UP000233534">
    <property type="component" value="Chromosome"/>
</dbReference>
<dbReference type="GO" id="GO:0008270">
    <property type="term" value="F:zinc ion binding"/>
    <property type="evidence" value="ECO:0007669"/>
    <property type="project" value="InterPro"/>
</dbReference>
<evidence type="ECO:0000259" key="11">
    <source>
        <dbReference type="SMART" id="SM00382"/>
    </source>
</evidence>
<proteinExistence type="inferred from homology"/>
<dbReference type="KEGG" id="hsc:HVS_02250"/>
<dbReference type="SMART" id="SM00382">
    <property type="entry name" value="AAA"/>
    <property type="match status" value="1"/>
</dbReference>
<dbReference type="GO" id="GO:0004176">
    <property type="term" value="F:ATP-dependent peptidase activity"/>
    <property type="evidence" value="ECO:0007669"/>
    <property type="project" value="InterPro"/>
</dbReference>
<organism evidence="12 13">
    <name type="scientific">Acetivibrio saccincola</name>
    <dbReference type="NCBI Taxonomy" id="1677857"/>
    <lineage>
        <taxon>Bacteria</taxon>
        <taxon>Bacillati</taxon>
        <taxon>Bacillota</taxon>
        <taxon>Clostridia</taxon>
        <taxon>Eubacteriales</taxon>
        <taxon>Oscillospiraceae</taxon>
        <taxon>Acetivibrio</taxon>
    </lineage>
</organism>
<keyword evidence="2 12" id="KW-0645">Protease</keyword>
<comment type="subcellular location">
    <subcellularLocation>
        <location evidence="1">Membrane</location>
    </subcellularLocation>
</comment>
<protein>
    <submittedName>
        <fullName evidence="12">ATP-dependent zinc metalloprotease FtsH</fullName>
        <ecNumber evidence="12">3.4.24.-</ecNumber>
    </submittedName>
</protein>
<dbReference type="AlphaFoldDB" id="A0A2K9DXZ7"/>
<feature type="domain" description="AAA+ ATPase" evidence="11">
    <location>
        <begin position="173"/>
        <end position="312"/>
    </location>
</feature>
<dbReference type="FunFam" id="3.40.50.300:FF:002568">
    <property type="entry name" value="Cell division protein (FtsH)"/>
    <property type="match status" value="1"/>
</dbReference>
<evidence type="ECO:0000256" key="8">
    <source>
        <dbReference type="ARBA" id="ARBA00023136"/>
    </source>
</evidence>
<dbReference type="Gene3D" id="1.10.8.60">
    <property type="match status" value="1"/>
</dbReference>
<dbReference type="InterPro" id="IPR003593">
    <property type="entry name" value="AAA+_ATPase"/>
</dbReference>
<evidence type="ECO:0000256" key="10">
    <source>
        <dbReference type="SAM" id="Phobius"/>
    </source>
</evidence>
<dbReference type="InterPro" id="IPR003959">
    <property type="entry name" value="ATPase_AAA_core"/>
</dbReference>
<dbReference type="GO" id="GO:0016887">
    <property type="term" value="F:ATP hydrolysis activity"/>
    <property type="evidence" value="ECO:0007669"/>
    <property type="project" value="InterPro"/>
</dbReference>
<dbReference type="SUPFAM" id="SSF52540">
    <property type="entry name" value="P-loop containing nucleoside triphosphate hydrolases"/>
    <property type="match status" value="1"/>
</dbReference>
<dbReference type="Pfam" id="PF06480">
    <property type="entry name" value="FtsH_ext"/>
    <property type="match status" value="1"/>
</dbReference>
<keyword evidence="6 9" id="KW-0067">ATP-binding</keyword>
<dbReference type="Pfam" id="PF00004">
    <property type="entry name" value="AAA"/>
    <property type="match status" value="1"/>
</dbReference>
<evidence type="ECO:0000256" key="9">
    <source>
        <dbReference type="RuleBase" id="RU003651"/>
    </source>
</evidence>
<feature type="transmembrane region" description="Helical" evidence="10">
    <location>
        <begin position="7"/>
        <end position="25"/>
    </location>
</feature>
<evidence type="ECO:0000256" key="2">
    <source>
        <dbReference type="ARBA" id="ARBA00022670"/>
    </source>
</evidence>
<dbReference type="GO" id="GO:0005524">
    <property type="term" value="F:ATP binding"/>
    <property type="evidence" value="ECO:0007669"/>
    <property type="project" value="UniProtKB-KW"/>
</dbReference>
<evidence type="ECO:0000313" key="12">
    <source>
        <dbReference type="EMBL" id="AUG56407.1"/>
    </source>
</evidence>
<dbReference type="PANTHER" id="PTHR23076:SF58">
    <property type="entry name" value="INACTIVE ATP-DEPENDENT ZINC METALLOPROTEASE FTSHI 5, CHLOROPLASTIC-RELATED"/>
    <property type="match status" value="1"/>
</dbReference>
<dbReference type="GO" id="GO:0016020">
    <property type="term" value="C:membrane"/>
    <property type="evidence" value="ECO:0007669"/>
    <property type="project" value="UniProtKB-SubCell"/>
</dbReference>
<keyword evidence="4 9" id="KW-0547">Nucleotide-binding</keyword>
<name>A0A2K9DXZ7_9FIRM</name>
<feature type="transmembrane region" description="Helical" evidence="10">
    <location>
        <begin position="98"/>
        <end position="120"/>
    </location>
</feature>
<evidence type="ECO:0000313" key="13">
    <source>
        <dbReference type="Proteomes" id="UP000233534"/>
    </source>
</evidence>
<keyword evidence="3 10" id="KW-0812">Transmembrane</keyword>
<evidence type="ECO:0000256" key="7">
    <source>
        <dbReference type="ARBA" id="ARBA00022989"/>
    </source>
</evidence>
<keyword evidence="5 12" id="KW-0378">Hydrolase</keyword>
<dbReference type="PROSITE" id="PS00674">
    <property type="entry name" value="AAA"/>
    <property type="match status" value="1"/>
</dbReference>
<evidence type="ECO:0000256" key="4">
    <source>
        <dbReference type="ARBA" id="ARBA00022741"/>
    </source>
</evidence>
<evidence type="ECO:0000256" key="3">
    <source>
        <dbReference type="ARBA" id="ARBA00022692"/>
    </source>
</evidence>
<keyword evidence="12" id="KW-0482">Metalloprotease</keyword>
<dbReference type="InterPro" id="IPR041569">
    <property type="entry name" value="AAA_lid_3"/>
</dbReference>
<dbReference type="Pfam" id="PF17862">
    <property type="entry name" value="AAA_lid_3"/>
    <property type="match status" value="1"/>
</dbReference>
<accession>A0A2K9DXZ7</accession>
<dbReference type="RefSeq" id="WP_101298810.1">
    <property type="nucleotide sequence ID" value="NZ_CP025197.1"/>
</dbReference>
<evidence type="ECO:0000256" key="6">
    <source>
        <dbReference type="ARBA" id="ARBA00022840"/>
    </source>
</evidence>
<reference evidence="12 13" key="1">
    <citation type="submission" date="2017-12" db="EMBL/GenBank/DDBJ databases">
        <title>Complete genome sequence of Herbivorax saccincola GGR1, a novel Cellulosome-producing hydrolytic bacterium in a thermophilic biogas plant, established by Illumina and Nanopore MinION sequencing.</title>
        <authorList>
            <person name="Pechtl A."/>
            <person name="Ruckert C."/>
            <person name="Koeck D.E."/>
            <person name="Maus I."/>
            <person name="Winkler A."/>
            <person name="Kalinowski J."/>
            <person name="Puhler A."/>
            <person name="Schwarz W.W."/>
            <person name="Zverlov V.V."/>
            <person name="Schluter A."/>
            <person name="Liebl W."/>
        </authorList>
    </citation>
    <scope>NUCLEOTIDE SEQUENCE [LARGE SCALE GENOMIC DNA]</scope>
    <source>
        <strain evidence="13">SR1</strain>
    </source>
</reference>
<evidence type="ECO:0000256" key="5">
    <source>
        <dbReference type="ARBA" id="ARBA00022801"/>
    </source>
</evidence>
<dbReference type="InterPro" id="IPR011546">
    <property type="entry name" value="Pept_M41_FtsH_extracell"/>
</dbReference>
<dbReference type="InterPro" id="IPR027417">
    <property type="entry name" value="P-loop_NTPase"/>
</dbReference>
<dbReference type="PANTHER" id="PTHR23076">
    <property type="entry name" value="METALLOPROTEASE M41 FTSH"/>
    <property type="match status" value="1"/>
</dbReference>
<sequence>MKNKKNILIISMVILAAVIGISFYFEKDNSQYMPYPEFYNHVEKGNVISAKIASDKVKFCLDCEETEYHTDNPELDSFKEFLLLNGVKVTSEEDVDTILYTVVDMIFYVIFFGIIIFGLYKLFDFRKNTFKVIRNNNTKFSDVAGMEDLKRDMLQAVNILKNPHKYAAKGIRPINGILLEGDPGNGKTLFARALAGEAKVNFIATKATDFQSAIMSIGPAKIKALFRKARANKPCIIFIDEFDGIGEKRYFSGTGIDKENNRIIAAMLNEMDGFTREEGVMVIAATNNYQALDEALVRAGRFDKKYTVPYPDYKTRIELIKIHSKDKKFSQDVSIEEIASKFEDLSCSQIETILNEAAVIAAGQGQEEITKNHLQEAVRRICNVAPAHRSGYIRRQ</sequence>
<dbReference type="EMBL" id="CP025197">
    <property type="protein sequence ID" value="AUG56407.1"/>
    <property type="molecule type" value="Genomic_DNA"/>
</dbReference>
<comment type="similarity">
    <text evidence="9">Belongs to the AAA ATPase family.</text>
</comment>
<keyword evidence="13" id="KW-1185">Reference proteome</keyword>
<dbReference type="InterPro" id="IPR003960">
    <property type="entry name" value="ATPase_AAA_CS"/>
</dbReference>
<evidence type="ECO:0000256" key="1">
    <source>
        <dbReference type="ARBA" id="ARBA00004370"/>
    </source>
</evidence>